<sequence>MTNALMNDVTHGAARDGTNRTDTAPAAVPEARGAAAGPADPARTPELSCYTAALVAYLEPELPDVGDRLARAIRLSVRTDHPSGRLAFSHHSRIDGEDASGLLAYGGTAHWPEALAALRAEARRNGRVLAVANTRTVPWSPAYEVSTAAHWVLLEPAPGQADAWQVTDRFAALLPEGEQRPHTGVVDDTALRALLAPLGTLAPQYTLRDVHALGTAVELPGPEQYRWLERHSSAPTAPPVGRWLHAQAESLAFLAARLGADPALLAAHADDLWAASRHQRHRLEFLARTGAVSRAAAEAAAASWGSFPAPSASPSPRPSGAARAPESSRRPSTTSSGPRHAYRRRNSADVRP</sequence>
<reference evidence="1" key="1">
    <citation type="submission" date="2024-03" db="EMBL/GenBank/DDBJ databases">
        <title>Novel Streptomyces species of biotechnological and ecological value are a feature of Machair soil.</title>
        <authorList>
            <person name="Prole J.R."/>
            <person name="Goodfellow M."/>
            <person name="Allenby N."/>
            <person name="Ward A.C."/>
        </authorList>
    </citation>
    <scope>NUCLEOTIDE SEQUENCE</scope>
    <source>
        <strain evidence="1">MS1.AVA.4</strain>
    </source>
</reference>
<protein>
    <submittedName>
        <fullName evidence="1">Uncharacterized protein</fullName>
    </submittedName>
</protein>
<dbReference type="EMBL" id="JBBKAI010000002">
    <property type="protein sequence ID" value="MEJ8661712.1"/>
    <property type="molecule type" value="Genomic_DNA"/>
</dbReference>
<evidence type="ECO:0000313" key="1">
    <source>
        <dbReference type="EMBL" id="MEJ8661712.1"/>
    </source>
</evidence>
<keyword evidence="2" id="KW-1185">Reference proteome</keyword>
<name>A0ACC6QV60_9ACTN</name>
<accession>A0ACC6QV60</accession>
<dbReference type="Proteomes" id="UP001375539">
    <property type="component" value="Unassembled WGS sequence"/>
</dbReference>
<organism evidence="1 2">
    <name type="scientific">Streptomyces pratisoli</name>
    <dbReference type="NCBI Taxonomy" id="3139917"/>
    <lineage>
        <taxon>Bacteria</taxon>
        <taxon>Bacillati</taxon>
        <taxon>Actinomycetota</taxon>
        <taxon>Actinomycetes</taxon>
        <taxon>Kitasatosporales</taxon>
        <taxon>Streptomycetaceae</taxon>
        <taxon>Streptomyces</taxon>
    </lineage>
</organism>
<proteinExistence type="predicted"/>
<gene>
    <name evidence="1" type="ORF">WKI58_35285</name>
</gene>
<comment type="caution">
    <text evidence="1">The sequence shown here is derived from an EMBL/GenBank/DDBJ whole genome shotgun (WGS) entry which is preliminary data.</text>
</comment>
<evidence type="ECO:0000313" key="2">
    <source>
        <dbReference type="Proteomes" id="UP001375539"/>
    </source>
</evidence>